<protein>
    <recommendedName>
        <fullName evidence="4">Secreted protein</fullName>
    </recommendedName>
</protein>
<evidence type="ECO:0008006" key="4">
    <source>
        <dbReference type="Google" id="ProtNLM"/>
    </source>
</evidence>
<sequence length="117" mass="13265">MPRTSVKKTFLFFLFLLLLPHSEETLSSAEATYLCLQGNFFLFTLFPNEWVAQAAPIINAQRSSIWFYCSTGIPQWPKAQKCPLASTRTVPWRRRWDPKIKTEVAASVTPSSGGPEL</sequence>
<evidence type="ECO:0000313" key="2">
    <source>
        <dbReference type="EMBL" id="PUU80697.1"/>
    </source>
</evidence>
<proteinExistence type="predicted"/>
<feature type="signal peptide" evidence="1">
    <location>
        <begin position="1"/>
        <end position="25"/>
    </location>
</feature>
<dbReference type="EMBL" id="NESQ01000059">
    <property type="protein sequence ID" value="PUU80697.1"/>
    <property type="molecule type" value="Genomic_DNA"/>
</dbReference>
<keyword evidence="1" id="KW-0732">Signal</keyword>
<evidence type="ECO:0000256" key="1">
    <source>
        <dbReference type="SAM" id="SignalP"/>
    </source>
</evidence>
<keyword evidence="3" id="KW-1185">Reference proteome</keyword>
<gene>
    <name evidence="2" type="ORF">B9Z19DRAFT_1078785</name>
</gene>
<comment type="caution">
    <text evidence="2">The sequence shown here is derived from an EMBL/GenBank/DDBJ whole genome shotgun (WGS) entry which is preliminary data.</text>
</comment>
<dbReference type="AlphaFoldDB" id="A0A2T6ZYX3"/>
<evidence type="ECO:0000313" key="3">
    <source>
        <dbReference type="Proteomes" id="UP000244722"/>
    </source>
</evidence>
<reference evidence="2 3" key="1">
    <citation type="submission" date="2017-04" db="EMBL/GenBank/DDBJ databases">
        <title>Draft genome sequence of Tuber borchii Vittad., a whitish edible truffle.</title>
        <authorList>
            <consortium name="DOE Joint Genome Institute"/>
            <person name="Murat C."/>
            <person name="Kuo A."/>
            <person name="Barry K.W."/>
            <person name="Clum A."/>
            <person name="Dockter R.B."/>
            <person name="Fauchery L."/>
            <person name="Iotti M."/>
            <person name="Kohler A."/>
            <person name="Labutti K."/>
            <person name="Lindquist E.A."/>
            <person name="Lipzen A."/>
            <person name="Ohm R.A."/>
            <person name="Wang M."/>
            <person name="Grigoriev I.V."/>
            <person name="Zambonelli A."/>
            <person name="Martin F.M."/>
        </authorList>
    </citation>
    <scope>NUCLEOTIDE SEQUENCE [LARGE SCALE GENOMIC DNA]</scope>
    <source>
        <strain evidence="2 3">Tbo3840</strain>
    </source>
</reference>
<name>A0A2T6ZYX3_TUBBO</name>
<organism evidence="2 3">
    <name type="scientific">Tuber borchii</name>
    <name type="common">White truffle</name>
    <dbReference type="NCBI Taxonomy" id="42251"/>
    <lineage>
        <taxon>Eukaryota</taxon>
        <taxon>Fungi</taxon>
        <taxon>Dikarya</taxon>
        <taxon>Ascomycota</taxon>
        <taxon>Pezizomycotina</taxon>
        <taxon>Pezizomycetes</taxon>
        <taxon>Pezizales</taxon>
        <taxon>Tuberaceae</taxon>
        <taxon>Tuber</taxon>
    </lineage>
</organism>
<dbReference type="Proteomes" id="UP000244722">
    <property type="component" value="Unassembled WGS sequence"/>
</dbReference>
<feature type="chain" id="PRO_5015438594" description="Secreted protein" evidence="1">
    <location>
        <begin position="26"/>
        <end position="117"/>
    </location>
</feature>
<accession>A0A2T6ZYX3</accession>